<dbReference type="PRINTS" id="PR00449">
    <property type="entry name" value="RASTRNSFRMNG"/>
</dbReference>
<comment type="caution">
    <text evidence="3">The sequence shown here is derived from an EMBL/GenBank/DDBJ whole genome shotgun (WGS) entry which is preliminary data.</text>
</comment>
<organism evidence="3 4">
    <name type="scientific">Metarhizium robertsii</name>
    <dbReference type="NCBI Taxonomy" id="568076"/>
    <lineage>
        <taxon>Eukaryota</taxon>
        <taxon>Fungi</taxon>
        <taxon>Dikarya</taxon>
        <taxon>Ascomycota</taxon>
        <taxon>Pezizomycotina</taxon>
        <taxon>Sordariomycetes</taxon>
        <taxon>Hypocreomycetidae</taxon>
        <taxon>Hypocreales</taxon>
        <taxon>Clavicipitaceae</taxon>
        <taxon>Metarhizium</taxon>
    </lineage>
</organism>
<dbReference type="EMBL" id="JELW01000031">
    <property type="protein sequence ID" value="EXU97943.1"/>
    <property type="molecule type" value="Genomic_DNA"/>
</dbReference>
<gene>
    <name evidence="3" type="ORF">X797_008942</name>
</gene>
<keyword evidence="2" id="KW-0342">GTP-binding</keyword>
<dbReference type="GO" id="GO:0007264">
    <property type="term" value="P:small GTPase-mediated signal transduction"/>
    <property type="evidence" value="ECO:0007669"/>
    <property type="project" value="InterPro"/>
</dbReference>
<dbReference type="InterPro" id="IPR003578">
    <property type="entry name" value="Small_GTPase_Rho"/>
</dbReference>
<evidence type="ECO:0000256" key="1">
    <source>
        <dbReference type="ARBA" id="ARBA00022741"/>
    </source>
</evidence>
<dbReference type="Gene3D" id="3.40.50.300">
    <property type="entry name" value="P-loop containing nucleotide triphosphate hydrolases"/>
    <property type="match status" value="1"/>
</dbReference>
<dbReference type="Pfam" id="PF00071">
    <property type="entry name" value="Ras"/>
    <property type="match status" value="1"/>
</dbReference>
<accession>A0A014MZT9</accession>
<sequence>MSNDDAAWIDSWRHSVPSRLEREDPFENDGFEARCSTRLTFREPDPPPRSANRGFFRSMTPFRRSTVQEAATDRPQAGHEVLEQDSLQRFDTRMSTRCDDKGKRNFLGLFSRKRKQRSPSPSRRLAMGGSLRLRVLCVGDRGCGQTALLYRAKFGRFVDDTSGTGDLETVSRLSYMSWGAVLLCFDVKEKRGMFRVIHWWQEAVKNGFCRDSQPVVYLVGTKKDLRMECSFEDHRLAVEGVGMAFGASCCVSRREGDWHARRIGADGYVECSAATGEGVEALFGTVGRAALGIGDGYDGRRVTKPRLS</sequence>
<dbReference type="SMART" id="SM00174">
    <property type="entry name" value="RHO"/>
    <property type="match status" value="1"/>
</dbReference>
<dbReference type="InterPro" id="IPR027417">
    <property type="entry name" value="P-loop_NTPase"/>
</dbReference>
<protein>
    <submittedName>
        <fullName evidence="3">Ras GTPase family protein</fullName>
    </submittedName>
</protein>
<dbReference type="PANTHER" id="PTHR24072">
    <property type="entry name" value="RHO FAMILY GTPASE"/>
    <property type="match status" value="1"/>
</dbReference>
<proteinExistence type="predicted"/>
<dbReference type="AlphaFoldDB" id="A0A014MZT9"/>
<dbReference type="HOGENOM" id="CLU_894427_0_0_1"/>
<name>A0A014MZT9_9HYPO</name>
<evidence type="ECO:0000313" key="4">
    <source>
        <dbReference type="Proteomes" id="UP000030151"/>
    </source>
</evidence>
<dbReference type="GO" id="GO:0003924">
    <property type="term" value="F:GTPase activity"/>
    <property type="evidence" value="ECO:0007669"/>
    <property type="project" value="InterPro"/>
</dbReference>
<dbReference type="GO" id="GO:0005525">
    <property type="term" value="F:GTP binding"/>
    <property type="evidence" value="ECO:0007669"/>
    <property type="project" value="UniProtKB-KW"/>
</dbReference>
<evidence type="ECO:0000313" key="3">
    <source>
        <dbReference type="EMBL" id="EXU97943.1"/>
    </source>
</evidence>
<dbReference type="Proteomes" id="UP000030151">
    <property type="component" value="Unassembled WGS sequence"/>
</dbReference>
<dbReference type="SMART" id="SM00175">
    <property type="entry name" value="RAB"/>
    <property type="match status" value="1"/>
</dbReference>
<dbReference type="SUPFAM" id="SSF52540">
    <property type="entry name" value="P-loop containing nucleoside triphosphate hydrolases"/>
    <property type="match status" value="1"/>
</dbReference>
<evidence type="ECO:0000256" key="2">
    <source>
        <dbReference type="ARBA" id="ARBA00023134"/>
    </source>
</evidence>
<keyword evidence="1" id="KW-0547">Nucleotide-binding</keyword>
<dbReference type="OrthoDB" id="25896at2759"/>
<dbReference type="InterPro" id="IPR001806">
    <property type="entry name" value="Small_GTPase"/>
</dbReference>
<reference evidence="3 4" key="1">
    <citation type="submission" date="2014-02" db="EMBL/GenBank/DDBJ databases">
        <title>The genome sequence of the entomopathogenic fungus Metarhizium robertsii ARSEF 2575.</title>
        <authorList>
            <person name="Giuliano Garisto Donzelli B."/>
            <person name="Roe B.A."/>
            <person name="Macmil S.L."/>
            <person name="Krasnoff S.B."/>
            <person name="Gibson D.M."/>
        </authorList>
    </citation>
    <scope>NUCLEOTIDE SEQUENCE [LARGE SCALE GENOMIC DNA]</scope>
    <source>
        <strain evidence="3 4">ARSEF 2575</strain>
    </source>
</reference>